<protein>
    <recommendedName>
        <fullName evidence="1">Rab-GAP TBC domain-containing protein</fullName>
    </recommendedName>
</protein>
<dbReference type="OMA" id="CELYVPG"/>
<dbReference type="GO" id="GO:0005096">
    <property type="term" value="F:GTPase activator activity"/>
    <property type="evidence" value="ECO:0007669"/>
    <property type="project" value="TreeGrafter"/>
</dbReference>
<dbReference type="PROSITE" id="PS50086">
    <property type="entry name" value="TBC_RABGAP"/>
    <property type="match status" value="1"/>
</dbReference>
<feature type="non-terminal residue" evidence="2">
    <location>
        <position position="1"/>
    </location>
</feature>
<dbReference type="EMBL" id="BFAA01022357">
    <property type="protein sequence ID" value="GCB80783.1"/>
    <property type="molecule type" value="Genomic_DNA"/>
</dbReference>
<gene>
    <name evidence="2" type="ORF">scyTo_0022401</name>
</gene>
<dbReference type="OrthoDB" id="159449at2759"/>
<proteinExistence type="predicted"/>
<comment type="caution">
    <text evidence="2">The sequence shown here is derived from an EMBL/GenBank/DDBJ whole genome shotgun (WGS) entry which is preliminary data.</text>
</comment>
<evidence type="ECO:0000259" key="1">
    <source>
        <dbReference type="PROSITE" id="PS50086"/>
    </source>
</evidence>
<feature type="domain" description="Rab-GAP TBC" evidence="1">
    <location>
        <begin position="1"/>
        <end position="85"/>
    </location>
</feature>
<dbReference type="InterPro" id="IPR035969">
    <property type="entry name" value="Rab-GAP_TBC_sf"/>
</dbReference>
<evidence type="ECO:0000313" key="3">
    <source>
        <dbReference type="Proteomes" id="UP000288216"/>
    </source>
</evidence>
<dbReference type="InterPro" id="IPR050302">
    <property type="entry name" value="Rab_GAP_TBC_domain"/>
</dbReference>
<dbReference type="PANTHER" id="PTHR47219:SF4">
    <property type="entry name" value="TBC1 DOMAIN FAMILY MEMBER 10A"/>
    <property type="match status" value="1"/>
</dbReference>
<accession>A0A401Q5W7</accession>
<dbReference type="PANTHER" id="PTHR47219">
    <property type="entry name" value="RAB GTPASE-ACTIVATING PROTEIN 1-LIKE"/>
    <property type="match status" value="1"/>
</dbReference>
<dbReference type="Gene3D" id="1.10.472.80">
    <property type="entry name" value="Ypt/Rab-GAP domain of gyp1p, domain 3"/>
    <property type="match status" value="1"/>
</dbReference>
<dbReference type="GO" id="GO:0031267">
    <property type="term" value="F:small GTPase binding"/>
    <property type="evidence" value="ECO:0007669"/>
    <property type="project" value="TreeGrafter"/>
</dbReference>
<keyword evidence="3" id="KW-1185">Reference proteome</keyword>
<dbReference type="Proteomes" id="UP000288216">
    <property type="component" value="Unassembled WGS sequence"/>
</dbReference>
<name>A0A401Q5W7_SCYTO</name>
<sequence length="85" mass="10160">DAFWCLVQICELYVPGYYSQGLEAVQLDGQVLYRLVRKVSTVAYKHLQKHQVDPLLYMTEWFMCLFCRTLPWATALRVWDMFFSE</sequence>
<evidence type="ECO:0000313" key="2">
    <source>
        <dbReference type="EMBL" id="GCB80783.1"/>
    </source>
</evidence>
<feature type="non-terminal residue" evidence="2">
    <location>
        <position position="85"/>
    </location>
</feature>
<dbReference type="AlphaFoldDB" id="A0A401Q5W7"/>
<organism evidence="2 3">
    <name type="scientific">Scyliorhinus torazame</name>
    <name type="common">Cloudy catshark</name>
    <name type="synonym">Catulus torazame</name>
    <dbReference type="NCBI Taxonomy" id="75743"/>
    <lineage>
        <taxon>Eukaryota</taxon>
        <taxon>Metazoa</taxon>
        <taxon>Chordata</taxon>
        <taxon>Craniata</taxon>
        <taxon>Vertebrata</taxon>
        <taxon>Chondrichthyes</taxon>
        <taxon>Elasmobranchii</taxon>
        <taxon>Galeomorphii</taxon>
        <taxon>Galeoidea</taxon>
        <taxon>Carcharhiniformes</taxon>
        <taxon>Scyliorhinidae</taxon>
        <taxon>Scyliorhinus</taxon>
    </lineage>
</organism>
<dbReference type="SUPFAM" id="SSF47923">
    <property type="entry name" value="Ypt/Rab-GAP domain of gyp1p"/>
    <property type="match status" value="1"/>
</dbReference>
<dbReference type="Pfam" id="PF00566">
    <property type="entry name" value="RabGAP-TBC"/>
    <property type="match status" value="1"/>
</dbReference>
<dbReference type="STRING" id="75743.A0A401Q5W7"/>
<reference evidence="2 3" key="1">
    <citation type="journal article" date="2018" name="Nat. Ecol. Evol.">
        <title>Shark genomes provide insights into elasmobranch evolution and the origin of vertebrates.</title>
        <authorList>
            <person name="Hara Y"/>
            <person name="Yamaguchi K"/>
            <person name="Onimaru K"/>
            <person name="Kadota M"/>
            <person name="Koyanagi M"/>
            <person name="Keeley SD"/>
            <person name="Tatsumi K"/>
            <person name="Tanaka K"/>
            <person name="Motone F"/>
            <person name="Kageyama Y"/>
            <person name="Nozu R"/>
            <person name="Adachi N"/>
            <person name="Nishimura O"/>
            <person name="Nakagawa R"/>
            <person name="Tanegashima C"/>
            <person name="Kiyatake I"/>
            <person name="Matsumoto R"/>
            <person name="Murakumo K"/>
            <person name="Nishida K"/>
            <person name="Terakita A"/>
            <person name="Kuratani S"/>
            <person name="Sato K"/>
            <person name="Hyodo S Kuraku.S."/>
        </authorList>
    </citation>
    <scope>NUCLEOTIDE SEQUENCE [LARGE SCALE GENOMIC DNA]</scope>
</reference>
<dbReference type="InterPro" id="IPR000195">
    <property type="entry name" value="Rab-GAP-TBC_dom"/>
</dbReference>